<protein>
    <recommendedName>
        <fullName evidence="6">Small ribosomal subunit protein mS33</fullName>
    </recommendedName>
</protein>
<evidence type="ECO:0000256" key="1">
    <source>
        <dbReference type="ARBA" id="ARBA00004173"/>
    </source>
</evidence>
<evidence type="ECO:0000313" key="7">
    <source>
        <dbReference type="EMBL" id="OAE29155.1"/>
    </source>
</evidence>
<keyword evidence="4" id="KW-0496">Mitochondrion</keyword>
<dbReference type="GO" id="GO:1990904">
    <property type="term" value="C:ribonucleoprotein complex"/>
    <property type="evidence" value="ECO:0007669"/>
    <property type="project" value="UniProtKB-KW"/>
</dbReference>
<name>A0A176W9V7_MARPO</name>
<evidence type="ECO:0000256" key="6">
    <source>
        <dbReference type="ARBA" id="ARBA00035132"/>
    </source>
</evidence>
<evidence type="ECO:0000256" key="5">
    <source>
        <dbReference type="ARBA" id="ARBA00023274"/>
    </source>
</evidence>
<evidence type="ECO:0000256" key="3">
    <source>
        <dbReference type="ARBA" id="ARBA00022980"/>
    </source>
</evidence>
<sequence>MAGNVVQAAARIFGNVIGNGLQSGRKVLTQKIIGQKIVEWYPTPMQDVDPCFDDPSEKRRILKLERLKRRGKGAPKKGHGKHRLQCGSKEVVAGLQMYMSAFWPWGKFKYSTIKLETGLWFKATLSDLTRILKWMKSL</sequence>
<gene>
    <name evidence="7" type="ORF">AXG93_1862s1120</name>
</gene>
<dbReference type="GO" id="GO:0005739">
    <property type="term" value="C:mitochondrion"/>
    <property type="evidence" value="ECO:0007669"/>
    <property type="project" value="UniProtKB-SubCell"/>
</dbReference>
<evidence type="ECO:0000256" key="2">
    <source>
        <dbReference type="ARBA" id="ARBA00008970"/>
    </source>
</evidence>
<dbReference type="Pfam" id="PF08293">
    <property type="entry name" value="MRP-S33"/>
    <property type="match status" value="1"/>
</dbReference>
<comment type="caution">
    <text evidence="7">The sequence shown here is derived from an EMBL/GenBank/DDBJ whole genome shotgun (WGS) entry which is preliminary data.</text>
</comment>
<keyword evidence="8" id="KW-1185">Reference proteome</keyword>
<dbReference type="PANTHER" id="PTHR13362:SF2">
    <property type="entry name" value="SMALL RIBOSOMAL SUBUNIT PROTEIN MS33"/>
    <property type="match status" value="1"/>
</dbReference>
<dbReference type="InterPro" id="IPR013219">
    <property type="entry name" value="Ribosomal_mS33"/>
</dbReference>
<keyword evidence="5" id="KW-0687">Ribonucleoprotein</keyword>
<dbReference type="AlphaFoldDB" id="A0A176W9V7"/>
<dbReference type="EMBL" id="LVLJ01001514">
    <property type="protein sequence ID" value="OAE29155.1"/>
    <property type="molecule type" value="Genomic_DNA"/>
</dbReference>
<dbReference type="Proteomes" id="UP000077202">
    <property type="component" value="Unassembled WGS sequence"/>
</dbReference>
<evidence type="ECO:0000313" key="8">
    <source>
        <dbReference type="Proteomes" id="UP000077202"/>
    </source>
</evidence>
<evidence type="ECO:0000256" key="4">
    <source>
        <dbReference type="ARBA" id="ARBA00023128"/>
    </source>
</evidence>
<dbReference type="GO" id="GO:0005840">
    <property type="term" value="C:ribosome"/>
    <property type="evidence" value="ECO:0007669"/>
    <property type="project" value="UniProtKB-KW"/>
</dbReference>
<accession>A0A176W9V7</accession>
<comment type="subcellular location">
    <subcellularLocation>
        <location evidence="1">Mitochondrion</location>
    </subcellularLocation>
</comment>
<comment type="similarity">
    <text evidence="2">Belongs to the mitochondrion-specific ribosomal protein mS33 family.</text>
</comment>
<organism evidence="7 8">
    <name type="scientific">Marchantia polymorpha subsp. ruderalis</name>
    <dbReference type="NCBI Taxonomy" id="1480154"/>
    <lineage>
        <taxon>Eukaryota</taxon>
        <taxon>Viridiplantae</taxon>
        <taxon>Streptophyta</taxon>
        <taxon>Embryophyta</taxon>
        <taxon>Marchantiophyta</taxon>
        <taxon>Marchantiopsida</taxon>
        <taxon>Marchantiidae</taxon>
        <taxon>Marchantiales</taxon>
        <taxon>Marchantiaceae</taxon>
        <taxon>Marchantia</taxon>
    </lineage>
</organism>
<dbReference type="PANTHER" id="PTHR13362">
    <property type="entry name" value="MITOCHONDRIAL RIBOSOMAL PROTEIN S33"/>
    <property type="match status" value="1"/>
</dbReference>
<keyword evidence="3" id="KW-0689">Ribosomal protein</keyword>
<proteinExistence type="inferred from homology"/>
<reference evidence="7" key="1">
    <citation type="submission" date="2016-03" db="EMBL/GenBank/DDBJ databases">
        <title>Mechanisms controlling the formation of the plant cell surface in tip-growing cells are functionally conserved among land plants.</title>
        <authorList>
            <person name="Honkanen S."/>
            <person name="Jones V.A."/>
            <person name="Morieri G."/>
            <person name="Champion C."/>
            <person name="Hetherington A.J."/>
            <person name="Kelly S."/>
            <person name="Saint-Marcoux D."/>
            <person name="Proust H."/>
            <person name="Prescott H."/>
            <person name="Dolan L."/>
        </authorList>
    </citation>
    <scope>NUCLEOTIDE SEQUENCE [LARGE SCALE GENOMIC DNA]</scope>
    <source>
        <tissue evidence="7">Whole gametophyte</tissue>
    </source>
</reference>